<protein>
    <submittedName>
        <fullName evidence="2">Uncharacterized protein</fullName>
    </submittedName>
</protein>
<dbReference type="KEGG" id="plon:Pla110_12240"/>
<evidence type="ECO:0000256" key="1">
    <source>
        <dbReference type="SAM" id="Phobius"/>
    </source>
</evidence>
<name>A0A518CK08_9PLAN</name>
<keyword evidence="1" id="KW-1133">Transmembrane helix</keyword>
<accession>A0A518CK08</accession>
<evidence type="ECO:0000313" key="3">
    <source>
        <dbReference type="Proteomes" id="UP000317178"/>
    </source>
</evidence>
<sequence length="256" mass="29182">MVASLRRMHESRISDPWDADFSYCLPTGNSRRLMNWLKLLSTLLAVLGLLAVVISVPYAIVSFFFDFGFGNPWYLSGTVFAAGFASLVASQYIRQNSLTVLLRGRHRALKDHPGWIHIRHVDIENALTFSMNRIKRADHGQVVLDRTDGRVIVEGVLFRYQILVEDLTKLVRRVEGKTTTVQLSVTMADSIPLHLILLRESYEAEEGEDSSTVGERLYEQIADALSDHFDQEVFDVEVQDEFEASDNPRNIFEDEF</sequence>
<keyword evidence="1" id="KW-0472">Membrane</keyword>
<dbReference type="AlphaFoldDB" id="A0A518CK08"/>
<gene>
    <name evidence="2" type="ORF">Pla110_12240</name>
</gene>
<keyword evidence="1" id="KW-0812">Transmembrane</keyword>
<dbReference type="EMBL" id="CP036281">
    <property type="protein sequence ID" value="QDU79514.1"/>
    <property type="molecule type" value="Genomic_DNA"/>
</dbReference>
<reference evidence="2 3" key="1">
    <citation type="submission" date="2019-02" db="EMBL/GenBank/DDBJ databases">
        <title>Deep-cultivation of Planctomycetes and their phenomic and genomic characterization uncovers novel biology.</title>
        <authorList>
            <person name="Wiegand S."/>
            <person name="Jogler M."/>
            <person name="Boedeker C."/>
            <person name="Pinto D."/>
            <person name="Vollmers J."/>
            <person name="Rivas-Marin E."/>
            <person name="Kohn T."/>
            <person name="Peeters S.H."/>
            <person name="Heuer A."/>
            <person name="Rast P."/>
            <person name="Oberbeckmann S."/>
            <person name="Bunk B."/>
            <person name="Jeske O."/>
            <person name="Meyerdierks A."/>
            <person name="Storesund J.E."/>
            <person name="Kallscheuer N."/>
            <person name="Luecker S."/>
            <person name="Lage O.M."/>
            <person name="Pohl T."/>
            <person name="Merkel B.J."/>
            <person name="Hornburger P."/>
            <person name="Mueller R.-W."/>
            <person name="Bruemmer F."/>
            <person name="Labrenz M."/>
            <person name="Spormann A.M."/>
            <person name="Op den Camp H."/>
            <person name="Overmann J."/>
            <person name="Amann R."/>
            <person name="Jetten M.S.M."/>
            <person name="Mascher T."/>
            <person name="Medema M.H."/>
            <person name="Devos D.P."/>
            <person name="Kaster A.-K."/>
            <person name="Ovreas L."/>
            <person name="Rohde M."/>
            <person name="Galperin M.Y."/>
            <person name="Jogler C."/>
        </authorList>
    </citation>
    <scope>NUCLEOTIDE SEQUENCE [LARGE SCALE GENOMIC DNA]</scope>
    <source>
        <strain evidence="2 3">Pla110</strain>
    </source>
</reference>
<feature type="transmembrane region" description="Helical" evidence="1">
    <location>
        <begin position="73"/>
        <end position="93"/>
    </location>
</feature>
<keyword evidence="3" id="KW-1185">Reference proteome</keyword>
<dbReference type="Proteomes" id="UP000317178">
    <property type="component" value="Chromosome"/>
</dbReference>
<proteinExistence type="predicted"/>
<feature type="transmembrane region" description="Helical" evidence="1">
    <location>
        <begin position="39"/>
        <end position="61"/>
    </location>
</feature>
<organism evidence="2 3">
    <name type="scientific">Polystyrenella longa</name>
    <dbReference type="NCBI Taxonomy" id="2528007"/>
    <lineage>
        <taxon>Bacteria</taxon>
        <taxon>Pseudomonadati</taxon>
        <taxon>Planctomycetota</taxon>
        <taxon>Planctomycetia</taxon>
        <taxon>Planctomycetales</taxon>
        <taxon>Planctomycetaceae</taxon>
        <taxon>Polystyrenella</taxon>
    </lineage>
</organism>
<evidence type="ECO:0000313" key="2">
    <source>
        <dbReference type="EMBL" id="QDU79514.1"/>
    </source>
</evidence>